<keyword evidence="3" id="KW-0201">Cytochrome c-type biogenesis</keyword>
<dbReference type="EMBL" id="LAZR01065076">
    <property type="protein sequence ID" value="KKK56276.1"/>
    <property type="molecule type" value="Genomic_DNA"/>
</dbReference>
<dbReference type="Pfam" id="PF05140">
    <property type="entry name" value="ResB"/>
    <property type="match status" value="1"/>
</dbReference>
<proteinExistence type="predicted"/>
<evidence type="ECO:0000259" key="7">
    <source>
        <dbReference type="Pfam" id="PF05140"/>
    </source>
</evidence>
<organism evidence="8">
    <name type="scientific">marine sediment metagenome</name>
    <dbReference type="NCBI Taxonomy" id="412755"/>
    <lineage>
        <taxon>unclassified sequences</taxon>
        <taxon>metagenomes</taxon>
        <taxon>ecological metagenomes</taxon>
    </lineage>
</organism>
<evidence type="ECO:0000256" key="6">
    <source>
        <dbReference type="SAM" id="Phobius"/>
    </source>
</evidence>
<comment type="caution">
    <text evidence="8">The sequence shown here is derived from an EMBL/GenBank/DDBJ whole genome shotgun (WGS) entry which is preliminary data.</text>
</comment>
<keyword evidence="5 6" id="KW-0472">Membrane</keyword>
<reference evidence="8" key="1">
    <citation type="journal article" date="2015" name="Nature">
        <title>Complex archaea that bridge the gap between prokaryotes and eukaryotes.</title>
        <authorList>
            <person name="Spang A."/>
            <person name="Saw J.H."/>
            <person name="Jorgensen S.L."/>
            <person name="Zaremba-Niedzwiedzka K."/>
            <person name="Martijn J."/>
            <person name="Lind A.E."/>
            <person name="van Eijk R."/>
            <person name="Schleper C."/>
            <person name="Guy L."/>
            <person name="Ettema T.J."/>
        </authorList>
    </citation>
    <scope>NUCLEOTIDE SEQUENCE</scope>
</reference>
<name>A0A0F8Z835_9ZZZZ</name>
<feature type="transmembrane region" description="Helical" evidence="6">
    <location>
        <begin position="20"/>
        <end position="41"/>
    </location>
</feature>
<feature type="non-terminal residue" evidence="8">
    <location>
        <position position="285"/>
    </location>
</feature>
<gene>
    <name evidence="8" type="ORF">LCGC14_3066160</name>
</gene>
<keyword evidence="2 6" id="KW-0812">Transmembrane</keyword>
<dbReference type="GO" id="GO:0017004">
    <property type="term" value="P:cytochrome complex assembly"/>
    <property type="evidence" value="ECO:0007669"/>
    <property type="project" value="UniProtKB-KW"/>
</dbReference>
<dbReference type="GO" id="GO:0016020">
    <property type="term" value="C:membrane"/>
    <property type="evidence" value="ECO:0007669"/>
    <property type="project" value="UniProtKB-SubCell"/>
</dbReference>
<comment type="subcellular location">
    <subcellularLocation>
        <location evidence="1">Membrane</location>
        <topology evidence="1">Multi-pass membrane protein</topology>
    </subcellularLocation>
</comment>
<dbReference type="PANTHER" id="PTHR31566">
    <property type="entry name" value="CYTOCHROME C BIOGENESIS PROTEIN CCS1, CHLOROPLASTIC"/>
    <property type="match status" value="1"/>
</dbReference>
<accession>A0A0F8Z835</accession>
<evidence type="ECO:0000313" key="8">
    <source>
        <dbReference type="EMBL" id="KKK56276.1"/>
    </source>
</evidence>
<dbReference type="InterPro" id="IPR007816">
    <property type="entry name" value="ResB-like_domain"/>
</dbReference>
<protein>
    <recommendedName>
        <fullName evidence="7">ResB-like domain-containing protein</fullName>
    </recommendedName>
</protein>
<sequence>MRIDIKSTSSSVYDFLASKILNIFLSLATAVYGILLVVWAATSPPDVVYRIGTSLPFKLVLVFFLVNNLLCLIRQFPLSLKACQREEVASMEKIEKGRHSISKEPLISVSDQSGLDAKEVMLKIASFLRRSGYRVGIGEIQGSGETLFASRGRYASLATLVFHISLFAVAGGILLGALYSTRGSIVMAEGERFTGKQSEYTIFYPKDRYNKRVSAFSFKVDDVPAIWYKNAQTRNFNPTYRLGKKYEPFYYGYKGNPILAKVGRDNVFEFPRDVSSKRIHPTEKP</sequence>
<dbReference type="AlphaFoldDB" id="A0A0F8Z835"/>
<evidence type="ECO:0000256" key="4">
    <source>
        <dbReference type="ARBA" id="ARBA00022989"/>
    </source>
</evidence>
<feature type="domain" description="ResB-like" evidence="7">
    <location>
        <begin position="57"/>
        <end position="238"/>
    </location>
</feature>
<feature type="transmembrane region" description="Helical" evidence="6">
    <location>
        <begin position="157"/>
        <end position="179"/>
    </location>
</feature>
<evidence type="ECO:0000256" key="2">
    <source>
        <dbReference type="ARBA" id="ARBA00022692"/>
    </source>
</evidence>
<evidence type="ECO:0000256" key="1">
    <source>
        <dbReference type="ARBA" id="ARBA00004141"/>
    </source>
</evidence>
<evidence type="ECO:0000256" key="3">
    <source>
        <dbReference type="ARBA" id="ARBA00022748"/>
    </source>
</evidence>
<evidence type="ECO:0000256" key="5">
    <source>
        <dbReference type="ARBA" id="ARBA00023136"/>
    </source>
</evidence>
<feature type="transmembrane region" description="Helical" evidence="6">
    <location>
        <begin position="47"/>
        <end position="71"/>
    </location>
</feature>
<dbReference type="InterPro" id="IPR023494">
    <property type="entry name" value="Cyt_c_bgen_Ccs1/CcsB/ResB"/>
</dbReference>
<keyword evidence="4 6" id="KW-1133">Transmembrane helix</keyword>